<dbReference type="PANTHER" id="PTHR31385">
    <property type="entry name" value="PUTATIVE (DUF220)-RELATED"/>
    <property type="match status" value="1"/>
</dbReference>
<dbReference type="OrthoDB" id="530906at2759"/>
<evidence type="ECO:0000313" key="3">
    <source>
        <dbReference type="Proteomes" id="UP000232323"/>
    </source>
</evidence>
<comment type="caution">
    <text evidence="2">The sequence shown here is derived from an EMBL/GenBank/DDBJ whole genome shotgun (WGS) entry which is preliminary data.</text>
</comment>
<dbReference type="STRING" id="1157962.A0A250WWE9"/>
<dbReference type="Proteomes" id="UP000232323">
    <property type="component" value="Unassembled WGS sequence"/>
</dbReference>
<gene>
    <name evidence="2" type="ORF">CEUSTIGMA_g2602.t1</name>
</gene>
<protein>
    <recommendedName>
        <fullName evidence="4">Coenzyme Q-binding protein COQ10 START domain-containing protein</fullName>
    </recommendedName>
</protein>
<evidence type="ECO:0008006" key="4">
    <source>
        <dbReference type="Google" id="ProtNLM"/>
    </source>
</evidence>
<keyword evidence="3" id="KW-1185">Reference proteome</keyword>
<dbReference type="PANTHER" id="PTHR31385:SF1">
    <property type="entry name" value="PUTATIVE (DUF220)-RELATED"/>
    <property type="match status" value="1"/>
</dbReference>
<feature type="region of interest" description="Disordered" evidence="1">
    <location>
        <begin position="1"/>
        <end position="21"/>
    </location>
</feature>
<dbReference type="EMBL" id="BEGY01000010">
    <property type="protein sequence ID" value="GAX75158.1"/>
    <property type="molecule type" value="Genomic_DNA"/>
</dbReference>
<organism evidence="2 3">
    <name type="scientific">Chlamydomonas eustigma</name>
    <dbReference type="NCBI Taxonomy" id="1157962"/>
    <lineage>
        <taxon>Eukaryota</taxon>
        <taxon>Viridiplantae</taxon>
        <taxon>Chlorophyta</taxon>
        <taxon>core chlorophytes</taxon>
        <taxon>Chlorophyceae</taxon>
        <taxon>CS clade</taxon>
        <taxon>Chlamydomonadales</taxon>
        <taxon>Chlamydomonadaceae</taxon>
        <taxon>Chlamydomonas</taxon>
    </lineage>
</organism>
<proteinExistence type="predicted"/>
<dbReference type="AlphaFoldDB" id="A0A250WWE9"/>
<name>A0A250WWE9_9CHLO</name>
<accession>A0A250WWE9</accession>
<evidence type="ECO:0000313" key="2">
    <source>
        <dbReference type="EMBL" id="GAX75158.1"/>
    </source>
</evidence>
<sequence length="293" mass="32113">MSDVASLEYFPSPHSPGTTSSRVSNYDLNVSNGNGYMSHIHLESVWNVSPSILFYIFTYPSNAALFRDIKAVENREVITSTRGLKVVTVDQIGELRVLGIVRTFRTTLRVTEDERDSEGVLRITFELLKSDVLSKFNGKWALYPIKDPKTGEITGCRGVLEQDVLPAGVPLWFQRLPVVSGILRGISAGAITRLMEDINVVVSKVEAGLAAGNNVVQHVLSQLCGQCQAEAGYTNGVIQSFDLGTFEDSSEDEEGNSHIKQSASQQKDIELKVILVPGEEQQSVILILDLGML</sequence>
<evidence type="ECO:0000256" key="1">
    <source>
        <dbReference type="SAM" id="MobiDB-lite"/>
    </source>
</evidence>
<reference evidence="2 3" key="1">
    <citation type="submission" date="2017-08" db="EMBL/GenBank/DDBJ databases">
        <title>Acidophilic green algal genome provides insights into adaptation to an acidic environment.</title>
        <authorList>
            <person name="Hirooka S."/>
            <person name="Hirose Y."/>
            <person name="Kanesaki Y."/>
            <person name="Higuchi S."/>
            <person name="Fujiwara T."/>
            <person name="Onuma R."/>
            <person name="Era A."/>
            <person name="Ohbayashi R."/>
            <person name="Uzuka A."/>
            <person name="Nozaki H."/>
            <person name="Yoshikawa H."/>
            <person name="Miyagishima S.Y."/>
        </authorList>
    </citation>
    <scope>NUCLEOTIDE SEQUENCE [LARGE SCALE GENOMIC DNA]</scope>
    <source>
        <strain evidence="2 3">NIES-2499</strain>
    </source>
</reference>